<dbReference type="Proteomes" id="UP000321907">
    <property type="component" value="Unassembled WGS sequence"/>
</dbReference>
<dbReference type="Gene3D" id="1.10.10.60">
    <property type="entry name" value="Homeodomain-like"/>
    <property type="match status" value="1"/>
</dbReference>
<name>A0A5C7FF71_9BACT</name>
<sequence length="92" mass="10544">MKQEANTKKKYRKYDAAFKAEAIRQMEQGRSVAELATSLGVGQSLLHRWKKQSKGGPTGPSAETRHLRKEMKRLKEENEILKKALSIFSRLD</sequence>
<dbReference type="GO" id="GO:0006313">
    <property type="term" value="P:DNA transposition"/>
    <property type="evidence" value="ECO:0007669"/>
    <property type="project" value="InterPro"/>
</dbReference>
<dbReference type="GO" id="GO:0004803">
    <property type="term" value="F:transposase activity"/>
    <property type="evidence" value="ECO:0007669"/>
    <property type="project" value="InterPro"/>
</dbReference>
<keyword evidence="3" id="KW-1185">Reference proteome</keyword>
<dbReference type="PANTHER" id="PTHR33215:SF13">
    <property type="entry name" value="PROTEIN DISTAL ANTENNA"/>
    <property type="match status" value="1"/>
</dbReference>
<dbReference type="RefSeq" id="WP_147932959.1">
    <property type="nucleotide sequence ID" value="NZ_VOXD01000096.1"/>
</dbReference>
<dbReference type="GO" id="GO:0003677">
    <property type="term" value="F:DNA binding"/>
    <property type="evidence" value="ECO:0007669"/>
    <property type="project" value="InterPro"/>
</dbReference>
<dbReference type="SUPFAM" id="SSF46689">
    <property type="entry name" value="Homeodomain-like"/>
    <property type="match status" value="1"/>
</dbReference>
<dbReference type="InterPro" id="IPR009057">
    <property type="entry name" value="Homeodomain-like_sf"/>
</dbReference>
<dbReference type="InterPro" id="IPR051839">
    <property type="entry name" value="RD_transcriptional_regulator"/>
</dbReference>
<dbReference type="EMBL" id="VOXD01000096">
    <property type="protein sequence ID" value="TXF80884.1"/>
    <property type="molecule type" value="Genomic_DNA"/>
</dbReference>
<accession>A0A5C7FF71</accession>
<evidence type="ECO:0000313" key="2">
    <source>
        <dbReference type="EMBL" id="TXF80884.1"/>
    </source>
</evidence>
<protein>
    <submittedName>
        <fullName evidence="2">Transposase</fullName>
    </submittedName>
</protein>
<dbReference type="AlphaFoldDB" id="A0A5C7FF71"/>
<keyword evidence="1" id="KW-0175">Coiled coil</keyword>
<evidence type="ECO:0000256" key="1">
    <source>
        <dbReference type="SAM" id="Coils"/>
    </source>
</evidence>
<dbReference type="PANTHER" id="PTHR33215">
    <property type="entry name" value="PROTEIN DISTAL ANTENNA"/>
    <property type="match status" value="1"/>
</dbReference>
<dbReference type="InterPro" id="IPR002514">
    <property type="entry name" value="Transposase_8"/>
</dbReference>
<feature type="coiled-coil region" evidence="1">
    <location>
        <begin position="64"/>
        <end position="91"/>
    </location>
</feature>
<gene>
    <name evidence="2" type="ORF">FUA23_22165</name>
</gene>
<evidence type="ECO:0000313" key="3">
    <source>
        <dbReference type="Proteomes" id="UP000321907"/>
    </source>
</evidence>
<dbReference type="OrthoDB" id="884299at2"/>
<comment type="caution">
    <text evidence="2">The sequence shown here is derived from an EMBL/GenBank/DDBJ whole genome shotgun (WGS) entry which is preliminary data.</text>
</comment>
<dbReference type="Pfam" id="PF01527">
    <property type="entry name" value="HTH_Tnp_1"/>
    <property type="match status" value="1"/>
</dbReference>
<proteinExistence type="predicted"/>
<reference evidence="2 3" key="1">
    <citation type="submission" date="2019-08" db="EMBL/GenBank/DDBJ databases">
        <title>Lewinella sp. strain SSH13 Genome sequencing and assembly.</title>
        <authorList>
            <person name="Kim I."/>
        </authorList>
    </citation>
    <scope>NUCLEOTIDE SEQUENCE [LARGE SCALE GENOMIC DNA]</scope>
    <source>
        <strain evidence="2 3">SSH13</strain>
    </source>
</reference>
<organism evidence="2 3">
    <name type="scientific">Neolewinella aurantiaca</name>
    <dbReference type="NCBI Taxonomy" id="2602767"/>
    <lineage>
        <taxon>Bacteria</taxon>
        <taxon>Pseudomonadati</taxon>
        <taxon>Bacteroidota</taxon>
        <taxon>Saprospiria</taxon>
        <taxon>Saprospirales</taxon>
        <taxon>Lewinellaceae</taxon>
        <taxon>Neolewinella</taxon>
    </lineage>
</organism>